<dbReference type="Pfam" id="PF00027">
    <property type="entry name" value="cNMP_binding"/>
    <property type="match status" value="1"/>
</dbReference>
<dbReference type="PRINTS" id="PR00103">
    <property type="entry name" value="CAMPKINASE"/>
</dbReference>
<dbReference type="Proteomes" id="UP000031971">
    <property type="component" value="Unassembled WGS sequence"/>
</dbReference>
<name>A0A0C2YYA3_PARME</name>
<dbReference type="CDD" id="cd00038">
    <property type="entry name" value="CAP_ED"/>
    <property type="match status" value="1"/>
</dbReference>
<dbReference type="AlphaFoldDB" id="A0A0C2YYA3"/>
<feature type="domain" description="EAL" evidence="2">
    <location>
        <begin position="131"/>
        <end position="382"/>
    </location>
</feature>
<keyword evidence="4" id="KW-1185">Reference proteome</keyword>
<dbReference type="SUPFAM" id="SSF141868">
    <property type="entry name" value="EAL domain-like"/>
    <property type="match status" value="1"/>
</dbReference>
<dbReference type="Pfam" id="PF00563">
    <property type="entry name" value="EAL"/>
    <property type="match status" value="1"/>
</dbReference>
<protein>
    <submittedName>
        <fullName evidence="3">Sensory box/GGDEF family protein</fullName>
    </submittedName>
</protein>
<organism evidence="3 4">
    <name type="scientific">Paramagnetospirillum magnetotacticum MS-1</name>
    <dbReference type="NCBI Taxonomy" id="272627"/>
    <lineage>
        <taxon>Bacteria</taxon>
        <taxon>Pseudomonadati</taxon>
        <taxon>Pseudomonadota</taxon>
        <taxon>Alphaproteobacteria</taxon>
        <taxon>Rhodospirillales</taxon>
        <taxon>Magnetospirillaceae</taxon>
        <taxon>Paramagnetospirillum</taxon>
    </lineage>
</organism>
<evidence type="ECO:0000313" key="4">
    <source>
        <dbReference type="Proteomes" id="UP000031971"/>
    </source>
</evidence>
<dbReference type="CDD" id="cd01948">
    <property type="entry name" value="EAL"/>
    <property type="match status" value="1"/>
</dbReference>
<sequence>MLTRDVAAGEVIFHQGDAADMAYLIEAGTVQIRHDSDKDPRPIARLGPGEVFGELGVIDGEPRSATAVAETPARLVTVRGEKIRQSIARSAPFFAELMRKLVGRLRHSQSPDDSEVMAALQSSDFGPGFEEILRERDIAEGIIRGEIEPFLQPVVDLGTGEVRGYETLARWRSEKFGLMTPCAFLPLARRTGLIRRIDLTMADRALNICAGLGAGEDAPFVAINVSAWHLRDRTLVDTLKRMLAQHRLPPRRVCVEITETMLIDETSDAHSLLAELRESGIRVALDDFGTGFSPLAFLYRLPIDILKIDGSMVEGIESSPRQRSVLEGLRELCARLGIEVIVEGIETAETTGVLRDLGFTLGQGTLFAAPGAVNDTLGRPAS</sequence>
<dbReference type="SUPFAM" id="SSF51206">
    <property type="entry name" value="cAMP-binding domain-like"/>
    <property type="match status" value="1"/>
</dbReference>
<dbReference type="InterPro" id="IPR018488">
    <property type="entry name" value="cNMP-bd_CS"/>
</dbReference>
<dbReference type="OrthoDB" id="7251575at2"/>
<accession>A0A0C2YYA3</accession>
<dbReference type="PROSITE" id="PS50042">
    <property type="entry name" value="CNMP_BINDING_3"/>
    <property type="match status" value="1"/>
</dbReference>
<comment type="caution">
    <text evidence="3">The sequence shown here is derived from an EMBL/GenBank/DDBJ whole genome shotgun (WGS) entry which is preliminary data.</text>
</comment>
<dbReference type="SMART" id="SM00100">
    <property type="entry name" value="cNMP"/>
    <property type="match status" value="1"/>
</dbReference>
<dbReference type="PANTHER" id="PTHR33121:SF70">
    <property type="entry name" value="SIGNALING PROTEIN YKOW"/>
    <property type="match status" value="1"/>
</dbReference>
<dbReference type="SMART" id="SM00052">
    <property type="entry name" value="EAL"/>
    <property type="match status" value="1"/>
</dbReference>
<dbReference type="InterPro" id="IPR035919">
    <property type="entry name" value="EAL_sf"/>
</dbReference>
<dbReference type="EMBL" id="JXSL01000020">
    <property type="protein sequence ID" value="KIM00069.1"/>
    <property type="molecule type" value="Genomic_DNA"/>
</dbReference>
<proteinExistence type="predicted"/>
<gene>
    <name evidence="3" type="ORF">CCC_02857</name>
</gene>
<dbReference type="Gene3D" id="3.20.20.450">
    <property type="entry name" value="EAL domain"/>
    <property type="match status" value="1"/>
</dbReference>
<dbReference type="RefSeq" id="WP_009868971.1">
    <property type="nucleotide sequence ID" value="NZ_JXSL01000020.1"/>
</dbReference>
<evidence type="ECO:0000259" key="1">
    <source>
        <dbReference type="PROSITE" id="PS50042"/>
    </source>
</evidence>
<dbReference type="InterPro" id="IPR014710">
    <property type="entry name" value="RmlC-like_jellyroll"/>
</dbReference>
<reference evidence="3 4" key="1">
    <citation type="submission" date="2015-01" db="EMBL/GenBank/DDBJ databases">
        <title>Genome Sequence of Magnetospirillum magnetotacticum Strain MS-1.</title>
        <authorList>
            <person name="Marinov G.K."/>
            <person name="Smalley M.D."/>
            <person name="DeSalvo G."/>
        </authorList>
    </citation>
    <scope>NUCLEOTIDE SEQUENCE [LARGE SCALE GENOMIC DNA]</scope>
    <source>
        <strain evidence="3 4">MS-1</strain>
    </source>
</reference>
<dbReference type="Gene3D" id="2.60.120.10">
    <property type="entry name" value="Jelly Rolls"/>
    <property type="match status" value="1"/>
</dbReference>
<dbReference type="InterPro" id="IPR050706">
    <property type="entry name" value="Cyclic-di-GMP_PDE-like"/>
</dbReference>
<dbReference type="InterPro" id="IPR001633">
    <property type="entry name" value="EAL_dom"/>
</dbReference>
<evidence type="ECO:0000259" key="2">
    <source>
        <dbReference type="PROSITE" id="PS50883"/>
    </source>
</evidence>
<dbReference type="PANTHER" id="PTHR33121">
    <property type="entry name" value="CYCLIC DI-GMP PHOSPHODIESTERASE PDEF"/>
    <property type="match status" value="1"/>
</dbReference>
<dbReference type="PROSITE" id="PS00889">
    <property type="entry name" value="CNMP_BINDING_2"/>
    <property type="match status" value="1"/>
</dbReference>
<evidence type="ECO:0000313" key="3">
    <source>
        <dbReference type="EMBL" id="KIM00069.1"/>
    </source>
</evidence>
<dbReference type="GO" id="GO:0071111">
    <property type="term" value="F:cyclic-guanylate-specific phosphodiesterase activity"/>
    <property type="evidence" value="ECO:0007669"/>
    <property type="project" value="InterPro"/>
</dbReference>
<dbReference type="PROSITE" id="PS50883">
    <property type="entry name" value="EAL"/>
    <property type="match status" value="1"/>
</dbReference>
<dbReference type="InterPro" id="IPR000595">
    <property type="entry name" value="cNMP-bd_dom"/>
</dbReference>
<feature type="domain" description="Cyclic nucleotide-binding" evidence="1">
    <location>
        <begin position="1"/>
        <end position="104"/>
    </location>
</feature>
<dbReference type="InterPro" id="IPR018490">
    <property type="entry name" value="cNMP-bd_dom_sf"/>
</dbReference>
<dbReference type="STRING" id="272627.CCC_02857"/>